<comment type="caution">
    <text evidence="5">The sequence shown here is derived from an EMBL/GenBank/DDBJ whole genome shotgun (WGS) entry which is preliminary data.</text>
</comment>
<dbReference type="Proteomes" id="UP000728647">
    <property type="component" value="Unassembled WGS sequence"/>
</dbReference>
<evidence type="ECO:0000256" key="3">
    <source>
        <dbReference type="SAM" id="MobiDB-lite"/>
    </source>
</evidence>
<dbReference type="GO" id="GO:0005829">
    <property type="term" value="C:cytosol"/>
    <property type="evidence" value="ECO:0007669"/>
    <property type="project" value="TreeGrafter"/>
</dbReference>
<dbReference type="Pfam" id="PF01656">
    <property type="entry name" value="CbiA"/>
    <property type="match status" value="1"/>
</dbReference>
<dbReference type="RefSeq" id="WP_174701425.1">
    <property type="nucleotide sequence ID" value="NZ_JABURA010000001.1"/>
</dbReference>
<evidence type="ECO:0000256" key="1">
    <source>
        <dbReference type="ARBA" id="ARBA00022741"/>
    </source>
</evidence>
<evidence type="ECO:0000259" key="4">
    <source>
        <dbReference type="Pfam" id="PF01656"/>
    </source>
</evidence>
<proteinExistence type="predicted"/>
<keyword evidence="2" id="KW-0067">ATP-binding</keyword>
<feature type="region of interest" description="Disordered" evidence="3">
    <location>
        <begin position="428"/>
        <end position="447"/>
    </location>
</feature>
<dbReference type="InterPro" id="IPR055549">
    <property type="entry name" value="DUF7125"/>
</dbReference>
<evidence type="ECO:0000256" key="2">
    <source>
        <dbReference type="ARBA" id="ARBA00022840"/>
    </source>
</evidence>
<organism evidence="5 6">
    <name type="scientific">Haloterrigena gelatinilytica</name>
    <dbReference type="NCBI Taxonomy" id="2741724"/>
    <lineage>
        <taxon>Archaea</taxon>
        <taxon>Methanobacteriati</taxon>
        <taxon>Methanobacteriota</taxon>
        <taxon>Stenosarchaea group</taxon>
        <taxon>Halobacteria</taxon>
        <taxon>Halobacteriales</taxon>
        <taxon>Natrialbaceae</taxon>
        <taxon>Haloterrigena</taxon>
    </lineage>
</organism>
<gene>
    <name evidence="5" type="ORF">HT576_05055</name>
</gene>
<dbReference type="Gene3D" id="3.40.50.300">
    <property type="entry name" value="P-loop containing nucleotide triphosphate hydrolases"/>
    <property type="match status" value="2"/>
</dbReference>
<dbReference type="GO" id="GO:0005524">
    <property type="term" value="F:ATP binding"/>
    <property type="evidence" value="ECO:0007669"/>
    <property type="project" value="UniProtKB-KW"/>
</dbReference>
<dbReference type="AlphaFoldDB" id="A0A8J8GJ04"/>
<keyword evidence="1" id="KW-0547">Nucleotide-binding</keyword>
<dbReference type="GO" id="GO:0009898">
    <property type="term" value="C:cytoplasmic side of plasma membrane"/>
    <property type="evidence" value="ECO:0007669"/>
    <property type="project" value="TreeGrafter"/>
</dbReference>
<dbReference type="PANTHER" id="PTHR43384">
    <property type="entry name" value="SEPTUM SITE-DETERMINING PROTEIN MIND HOMOLOG, CHLOROPLASTIC-RELATED"/>
    <property type="match status" value="1"/>
</dbReference>
<dbReference type="InterPro" id="IPR050625">
    <property type="entry name" value="ParA/MinD_ATPase"/>
</dbReference>
<dbReference type="OrthoDB" id="238619at2157"/>
<dbReference type="GO" id="GO:0016887">
    <property type="term" value="F:ATP hydrolysis activity"/>
    <property type="evidence" value="ECO:0007669"/>
    <property type="project" value="TreeGrafter"/>
</dbReference>
<dbReference type="Pfam" id="PF23442">
    <property type="entry name" value="DUF7125"/>
    <property type="match status" value="1"/>
</dbReference>
<dbReference type="PANTHER" id="PTHR43384:SF6">
    <property type="entry name" value="SEPTUM SITE-DETERMINING PROTEIN MIND HOMOLOG, CHLOROPLASTIC"/>
    <property type="match status" value="1"/>
</dbReference>
<dbReference type="EMBL" id="JABURA010000001">
    <property type="protein sequence ID" value="NUB90406.1"/>
    <property type="molecule type" value="Genomic_DNA"/>
</dbReference>
<sequence>MIAIAGAKGGCGKTTTTLGLAEAFGRGGTPALAVDADRQLPNLHVRGGIDREPTLAAARGEDDVLQVAQRDPRSSNVALLPAPKPSSQLDTEAALDRLAPDSVQSLIDCPSGAGPDVVDPLSVADGVIVVTTADDRSLDAAETTIEMANRLGVPVLGAIINRSSDVPETVRSWVDVPVLGVVPEIDDPLSSDDSRAVYDEIVRTLRTKNAAARTPPASADELLGTGIDALDRRLGGGVPPGTVVALTADPASQSEQLLYQTTAVRGSLYVTTRRSERNVDRAIEASTLETGSPTVRRIDGEGSALFDRFRDLLDKVPDGANLLVDTASALERRDREAYVAFMNDLKDGMVETDGVAVLHCPTRTVPENREITTHFADVVLELETVSPGVDADVEHYLSVPKHRADCGFSETIELRFDGTSNAITVPADEELAAGSDSGVAGERRADE</sequence>
<accession>A0A8J8GJ04</accession>
<dbReference type="InterPro" id="IPR027417">
    <property type="entry name" value="P-loop_NTPase"/>
</dbReference>
<evidence type="ECO:0000313" key="6">
    <source>
        <dbReference type="Proteomes" id="UP000728647"/>
    </source>
</evidence>
<dbReference type="GO" id="GO:0051782">
    <property type="term" value="P:negative regulation of cell division"/>
    <property type="evidence" value="ECO:0007669"/>
    <property type="project" value="TreeGrafter"/>
</dbReference>
<feature type="domain" description="CobQ/CobB/MinD/ParA nucleotide binding" evidence="4">
    <location>
        <begin position="2"/>
        <end position="185"/>
    </location>
</feature>
<evidence type="ECO:0000313" key="5">
    <source>
        <dbReference type="EMBL" id="NUB90406.1"/>
    </source>
</evidence>
<protein>
    <submittedName>
        <fullName evidence="5">AAA family ATPase</fullName>
    </submittedName>
</protein>
<reference evidence="5" key="1">
    <citation type="submission" date="2020-06" db="EMBL/GenBank/DDBJ databases">
        <title>Haloterrigena sp. nov., an extremely halophilic archaeon isolated from a saline sediment.</title>
        <authorList>
            <person name="Liu B.-B."/>
        </authorList>
    </citation>
    <scope>NUCLEOTIDE SEQUENCE</scope>
    <source>
        <strain evidence="5">SYSU A121-1</strain>
    </source>
</reference>
<name>A0A8J8GJ04_9EURY</name>
<dbReference type="SUPFAM" id="SSF52540">
    <property type="entry name" value="P-loop containing nucleoside triphosphate hydrolases"/>
    <property type="match status" value="2"/>
</dbReference>
<dbReference type="InterPro" id="IPR002586">
    <property type="entry name" value="CobQ/CobB/MinD/ParA_Nub-bd_dom"/>
</dbReference>